<dbReference type="AlphaFoldDB" id="A0A932M1N8"/>
<evidence type="ECO:0000313" key="1">
    <source>
        <dbReference type="EMBL" id="MBI3016238.1"/>
    </source>
</evidence>
<proteinExistence type="predicted"/>
<dbReference type="Proteomes" id="UP000741360">
    <property type="component" value="Unassembled WGS sequence"/>
</dbReference>
<protein>
    <submittedName>
        <fullName evidence="1">Uncharacterized protein</fullName>
    </submittedName>
</protein>
<name>A0A932M1N8_UNCTE</name>
<dbReference type="EMBL" id="JACPSX010000280">
    <property type="protein sequence ID" value="MBI3016238.1"/>
    <property type="molecule type" value="Genomic_DNA"/>
</dbReference>
<gene>
    <name evidence="1" type="ORF">HYY65_14510</name>
</gene>
<sequence length="74" mass="8382">MKCPFLTEMTVVFCRAYPIRKFVPKARVQTASPCNHEKYVACPLFQEISRRLKEIHEEKAELEEGGKALKAGGA</sequence>
<evidence type="ECO:0000313" key="2">
    <source>
        <dbReference type="Proteomes" id="UP000741360"/>
    </source>
</evidence>
<reference evidence="1" key="1">
    <citation type="submission" date="2020-07" db="EMBL/GenBank/DDBJ databases">
        <title>Huge and variable diversity of episymbiotic CPR bacteria and DPANN archaea in groundwater ecosystems.</title>
        <authorList>
            <person name="He C.Y."/>
            <person name="Keren R."/>
            <person name="Whittaker M."/>
            <person name="Farag I.F."/>
            <person name="Doudna J."/>
            <person name="Cate J.H.D."/>
            <person name="Banfield J.F."/>
        </authorList>
    </citation>
    <scope>NUCLEOTIDE SEQUENCE</scope>
    <source>
        <strain evidence="1">NC_groundwater_717_Ag_S-0.2um_59_8</strain>
    </source>
</reference>
<organism evidence="1 2">
    <name type="scientific">Tectimicrobiota bacterium</name>
    <dbReference type="NCBI Taxonomy" id="2528274"/>
    <lineage>
        <taxon>Bacteria</taxon>
        <taxon>Pseudomonadati</taxon>
        <taxon>Nitrospinota/Tectimicrobiota group</taxon>
        <taxon>Candidatus Tectimicrobiota</taxon>
    </lineage>
</organism>
<accession>A0A932M1N8</accession>
<comment type="caution">
    <text evidence="1">The sequence shown here is derived from an EMBL/GenBank/DDBJ whole genome shotgun (WGS) entry which is preliminary data.</text>
</comment>